<dbReference type="Proteomes" id="UP000626220">
    <property type="component" value="Unassembled WGS sequence"/>
</dbReference>
<dbReference type="RefSeq" id="WP_189679575.1">
    <property type="nucleotide sequence ID" value="NZ_BNCJ01000003.1"/>
</dbReference>
<reference evidence="1" key="1">
    <citation type="journal article" date="2014" name="Int. J. Syst. Evol. Microbiol.">
        <title>Complete genome sequence of Corynebacterium casei LMG S-19264T (=DSM 44701T), isolated from a smear-ripened cheese.</title>
        <authorList>
            <consortium name="US DOE Joint Genome Institute (JGI-PGF)"/>
            <person name="Walter F."/>
            <person name="Albersmeier A."/>
            <person name="Kalinowski J."/>
            <person name="Ruckert C."/>
        </authorList>
    </citation>
    <scope>NUCLEOTIDE SEQUENCE</scope>
    <source>
        <strain evidence="1">KCTC 42650</strain>
    </source>
</reference>
<organism evidence="1 2">
    <name type="scientific">Seohaeicola zhoushanensis</name>
    <dbReference type="NCBI Taxonomy" id="1569283"/>
    <lineage>
        <taxon>Bacteria</taxon>
        <taxon>Pseudomonadati</taxon>
        <taxon>Pseudomonadota</taxon>
        <taxon>Alphaproteobacteria</taxon>
        <taxon>Rhodobacterales</taxon>
        <taxon>Roseobacteraceae</taxon>
        <taxon>Seohaeicola</taxon>
    </lineage>
</organism>
<dbReference type="SUPFAM" id="SSF53335">
    <property type="entry name" value="S-adenosyl-L-methionine-dependent methyltransferases"/>
    <property type="match status" value="1"/>
</dbReference>
<keyword evidence="2" id="KW-1185">Reference proteome</keyword>
<dbReference type="Gene3D" id="3.40.50.150">
    <property type="entry name" value="Vaccinia Virus protein VP39"/>
    <property type="match status" value="1"/>
</dbReference>
<protein>
    <recommendedName>
        <fullName evidence="3">Class I SAM-dependent methyltransferase</fullName>
    </recommendedName>
</protein>
<dbReference type="AlphaFoldDB" id="A0A8J3M8Z3"/>
<comment type="caution">
    <text evidence="1">The sequence shown here is derived from an EMBL/GenBank/DDBJ whole genome shotgun (WGS) entry which is preliminary data.</text>
</comment>
<reference evidence="1" key="2">
    <citation type="submission" date="2020-09" db="EMBL/GenBank/DDBJ databases">
        <authorList>
            <person name="Sun Q."/>
            <person name="Kim S."/>
        </authorList>
    </citation>
    <scope>NUCLEOTIDE SEQUENCE</scope>
    <source>
        <strain evidence="1">KCTC 42650</strain>
    </source>
</reference>
<evidence type="ECO:0000313" key="2">
    <source>
        <dbReference type="Proteomes" id="UP000626220"/>
    </source>
</evidence>
<accession>A0A8J3M8Z3</accession>
<dbReference type="Pfam" id="PF13578">
    <property type="entry name" value="Methyltransf_24"/>
    <property type="match status" value="1"/>
</dbReference>
<dbReference type="InterPro" id="IPR029063">
    <property type="entry name" value="SAM-dependent_MTases_sf"/>
</dbReference>
<evidence type="ECO:0000313" key="1">
    <source>
        <dbReference type="EMBL" id="GHF45447.1"/>
    </source>
</evidence>
<proteinExistence type="predicted"/>
<evidence type="ECO:0008006" key="3">
    <source>
        <dbReference type="Google" id="ProtNLM"/>
    </source>
</evidence>
<gene>
    <name evidence="1" type="ORF">GCM10017056_16350</name>
</gene>
<dbReference type="EMBL" id="BNCJ01000003">
    <property type="protein sequence ID" value="GHF45447.1"/>
    <property type="molecule type" value="Genomic_DNA"/>
</dbReference>
<name>A0A8J3M8Z3_9RHOB</name>
<sequence length="266" mass="29674">MKFRSATDVVGRINMRLQPRGNDLRRQAKVIETMLQEGEALLDRARLLAHLQEFGLSGSTAAWKGLASYADWINTSVVGPLQIPTEMVDYLLYAGRHRPASVAEIGVANGGMATFSAAFFQALNPACQYHCIDIKDRFYVLPRIRERLNFAFHIPSTSDDHAGKVFDVVFIDGDHSYGWAKRDYLNMGRHAKMICAFHDIHGQEYVSEEGGIFGFWRELRATEARQSTMIEFSHAVPGEGVGPRGLWMGIGIIDRTTTRGLPLATA</sequence>